<keyword evidence="7" id="KW-0812">Transmembrane</keyword>
<sequence>MAAGFDWKFHISVITINIILFILIAAQAISPSGYTYLNDFAFSVLSTIEQVSNYPINKIKNLGIYLKDSKEQETKIRMLNEQVSHLKVNADINNKIKEENATLRQLLNLQKKADYHFMMADVIGYDFKSEFLKTMRINRGSADGIRKHYPVLTIDGVVGTIIKVGRHTSEVLMIIGASSAIGVTIQECKIKAIAYGTGGTLLKVKYIPISAPIRQNLSIITSGLDAFFPAGLPVGITTSEIYQSGPYKEILVKPYINFYYLGNVVILIPDTPESADSPDSNK</sequence>
<dbReference type="NCBIfam" id="TIGR00219">
    <property type="entry name" value="mreC"/>
    <property type="match status" value="1"/>
</dbReference>
<evidence type="ECO:0000256" key="7">
    <source>
        <dbReference type="SAM" id="Phobius"/>
    </source>
</evidence>
<dbReference type="Proteomes" id="UP000178943">
    <property type="component" value="Unassembled WGS sequence"/>
</dbReference>
<comment type="caution">
    <text evidence="9">The sequence shown here is derived from an EMBL/GenBank/DDBJ whole genome shotgun (WGS) entry which is preliminary data.</text>
</comment>
<evidence type="ECO:0000256" key="6">
    <source>
        <dbReference type="SAM" id="Coils"/>
    </source>
</evidence>
<dbReference type="STRING" id="1817863.A2Y62_19130"/>
<dbReference type="PIRSF" id="PIRSF038471">
    <property type="entry name" value="MreC"/>
    <property type="match status" value="1"/>
</dbReference>
<accession>A0A1F5VRF7</accession>
<evidence type="ECO:0000256" key="2">
    <source>
        <dbReference type="ARBA" id="ARBA00013855"/>
    </source>
</evidence>
<evidence type="ECO:0000256" key="1">
    <source>
        <dbReference type="ARBA" id="ARBA00009369"/>
    </source>
</evidence>
<keyword evidence="3 5" id="KW-0133">Cell shape</keyword>
<dbReference type="Gene3D" id="2.40.10.350">
    <property type="entry name" value="Rod shape-determining protein MreC, domain 2"/>
    <property type="match status" value="1"/>
</dbReference>
<name>A0A1F5VRF7_9BACT</name>
<reference evidence="9 10" key="1">
    <citation type="journal article" date="2016" name="Nat. Commun.">
        <title>Thousands of microbial genomes shed light on interconnected biogeochemical processes in an aquifer system.</title>
        <authorList>
            <person name="Anantharaman K."/>
            <person name="Brown C.T."/>
            <person name="Hug L.A."/>
            <person name="Sharon I."/>
            <person name="Castelle C.J."/>
            <person name="Probst A.J."/>
            <person name="Thomas B.C."/>
            <person name="Singh A."/>
            <person name="Wilkins M.J."/>
            <person name="Karaoz U."/>
            <person name="Brodie E.L."/>
            <person name="Williams K.H."/>
            <person name="Hubbard S.S."/>
            <person name="Banfield J.F."/>
        </authorList>
    </citation>
    <scope>NUCLEOTIDE SEQUENCE [LARGE SCALE GENOMIC DNA]</scope>
</reference>
<evidence type="ECO:0000256" key="3">
    <source>
        <dbReference type="ARBA" id="ARBA00022960"/>
    </source>
</evidence>
<dbReference type="GO" id="GO:0008360">
    <property type="term" value="P:regulation of cell shape"/>
    <property type="evidence" value="ECO:0007669"/>
    <property type="project" value="UniProtKB-KW"/>
</dbReference>
<dbReference type="EMBL" id="MFGW01000100">
    <property type="protein sequence ID" value="OGF65929.1"/>
    <property type="molecule type" value="Genomic_DNA"/>
</dbReference>
<evidence type="ECO:0000256" key="4">
    <source>
        <dbReference type="ARBA" id="ARBA00032089"/>
    </source>
</evidence>
<comment type="similarity">
    <text evidence="1 5">Belongs to the MreC family.</text>
</comment>
<proteinExistence type="inferred from homology"/>
<dbReference type="AlphaFoldDB" id="A0A1F5VRF7"/>
<dbReference type="InterPro" id="IPR042177">
    <property type="entry name" value="Cell/Rod_1"/>
</dbReference>
<dbReference type="Gene3D" id="2.40.10.340">
    <property type="entry name" value="Rod shape-determining protein MreC, domain 1"/>
    <property type="match status" value="1"/>
</dbReference>
<organism evidence="9 10">
    <name type="scientific">Candidatus Fischerbacteria bacterium RBG_13_37_8</name>
    <dbReference type="NCBI Taxonomy" id="1817863"/>
    <lineage>
        <taxon>Bacteria</taxon>
        <taxon>Candidatus Fischeribacteriota</taxon>
    </lineage>
</organism>
<dbReference type="InterPro" id="IPR007221">
    <property type="entry name" value="MreC"/>
</dbReference>
<evidence type="ECO:0000256" key="5">
    <source>
        <dbReference type="PIRNR" id="PIRNR038471"/>
    </source>
</evidence>
<protein>
    <recommendedName>
        <fullName evidence="2 5">Cell shape-determining protein MreC</fullName>
    </recommendedName>
    <alternativeName>
        <fullName evidence="4 5">Cell shape protein MreC</fullName>
    </alternativeName>
</protein>
<feature type="coiled-coil region" evidence="6">
    <location>
        <begin position="69"/>
        <end position="113"/>
    </location>
</feature>
<dbReference type="InterPro" id="IPR042175">
    <property type="entry name" value="Cell/Rod_MreC_2"/>
</dbReference>
<comment type="function">
    <text evidence="5">Involved in formation and maintenance of cell shape.</text>
</comment>
<dbReference type="PANTHER" id="PTHR34138:SF1">
    <property type="entry name" value="CELL SHAPE-DETERMINING PROTEIN MREC"/>
    <property type="match status" value="1"/>
</dbReference>
<dbReference type="GO" id="GO:0005886">
    <property type="term" value="C:plasma membrane"/>
    <property type="evidence" value="ECO:0007669"/>
    <property type="project" value="TreeGrafter"/>
</dbReference>
<evidence type="ECO:0000259" key="8">
    <source>
        <dbReference type="Pfam" id="PF04085"/>
    </source>
</evidence>
<keyword evidence="6" id="KW-0175">Coiled coil</keyword>
<keyword evidence="7" id="KW-0472">Membrane</keyword>
<feature type="domain" description="Rod shape-determining protein MreC beta-barrel core" evidence="8">
    <location>
        <begin position="129"/>
        <end position="267"/>
    </location>
</feature>
<feature type="transmembrane region" description="Helical" evidence="7">
    <location>
        <begin position="7"/>
        <end position="29"/>
    </location>
</feature>
<dbReference type="InterPro" id="IPR055342">
    <property type="entry name" value="MreC_beta-barrel_core"/>
</dbReference>
<dbReference type="Pfam" id="PF04085">
    <property type="entry name" value="MreC"/>
    <property type="match status" value="1"/>
</dbReference>
<dbReference type="PANTHER" id="PTHR34138">
    <property type="entry name" value="CELL SHAPE-DETERMINING PROTEIN MREC"/>
    <property type="match status" value="1"/>
</dbReference>
<evidence type="ECO:0000313" key="9">
    <source>
        <dbReference type="EMBL" id="OGF65929.1"/>
    </source>
</evidence>
<keyword evidence="7" id="KW-1133">Transmembrane helix</keyword>
<gene>
    <name evidence="9" type="ORF">A2Y62_19130</name>
</gene>
<evidence type="ECO:0000313" key="10">
    <source>
        <dbReference type="Proteomes" id="UP000178943"/>
    </source>
</evidence>